<sequence>MDDDDDNTMFLIAGTVVSESCFVATAGYNAAPDAASSRIYLRFGEDWVAHNVSEDFLDAVTFDRGVLYAVGKNGLVKTVGQPGEAFTLEAIRGRFQAFEIEPAQRIGPLSKVRATPAGTVVCGWGAQVYRLQGTQYSALHDGLDAGIDWLDIDGDASGRLYAVGLAGRMGCWSGGRWALEGLPTNVNLHAVRCLPNGEVLAAGREGTLLRGQHGHWSVIDTGLDGNFWAIEAFAERAYLSYANSQLFCLEGDTLSEVKLDQLGDVFTNRLAAGHGSLWSIGSNALLRFDGAQWTRVACPDMG</sequence>
<dbReference type="EMBL" id="JBHRTI010000004">
    <property type="protein sequence ID" value="MFC3148297.1"/>
    <property type="molecule type" value="Genomic_DNA"/>
</dbReference>
<keyword evidence="2" id="KW-1185">Reference proteome</keyword>
<organism evidence="1 2">
    <name type="scientific">Piscinibacterium candidicorallinum</name>
    <dbReference type="NCBI Taxonomy" id="1793872"/>
    <lineage>
        <taxon>Bacteria</taxon>
        <taxon>Pseudomonadati</taxon>
        <taxon>Pseudomonadota</taxon>
        <taxon>Betaproteobacteria</taxon>
        <taxon>Burkholderiales</taxon>
        <taxon>Piscinibacterium</taxon>
    </lineage>
</organism>
<evidence type="ECO:0000313" key="1">
    <source>
        <dbReference type="EMBL" id="MFC3148297.1"/>
    </source>
</evidence>
<evidence type="ECO:0000313" key="2">
    <source>
        <dbReference type="Proteomes" id="UP001595556"/>
    </source>
</evidence>
<dbReference type="Proteomes" id="UP001595556">
    <property type="component" value="Unassembled WGS sequence"/>
</dbReference>
<comment type="caution">
    <text evidence="1">The sequence shown here is derived from an EMBL/GenBank/DDBJ whole genome shotgun (WGS) entry which is preliminary data.</text>
</comment>
<protein>
    <submittedName>
        <fullName evidence="1">Uncharacterized protein</fullName>
    </submittedName>
</protein>
<accession>A0ABV7H944</accession>
<gene>
    <name evidence="1" type="ORF">ACFOEN_11655</name>
</gene>
<reference evidence="2" key="1">
    <citation type="journal article" date="2019" name="Int. J. Syst. Evol. Microbiol.">
        <title>The Global Catalogue of Microorganisms (GCM) 10K type strain sequencing project: providing services to taxonomists for standard genome sequencing and annotation.</title>
        <authorList>
            <consortium name="The Broad Institute Genomics Platform"/>
            <consortium name="The Broad Institute Genome Sequencing Center for Infectious Disease"/>
            <person name="Wu L."/>
            <person name="Ma J."/>
        </authorList>
    </citation>
    <scope>NUCLEOTIDE SEQUENCE [LARGE SCALE GENOMIC DNA]</scope>
    <source>
        <strain evidence="2">KCTC 52168</strain>
    </source>
</reference>
<dbReference type="RefSeq" id="WP_377304095.1">
    <property type="nucleotide sequence ID" value="NZ_CP180191.1"/>
</dbReference>
<proteinExistence type="predicted"/>
<name>A0ABV7H944_9BURK</name>